<gene>
    <name evidence="3" type="ORF">FC49_GL000371</name>
</gene>
<dbReference type="EMBL" id="AZGE01000011">
    <property type="protein sequence ID" value="KRM15450.1"/>
    <property type="molecule type" value="Genomic_DNA"/>
</dbReference>
<keyword evidence="1" id="KW-1133">Transmembrane helix</keyword>
<dbReference type="InterPro" id="IPR026870">
    <property type="entry name" value="Zinc_ribbon_dom"/>
</dbReference>
<protein>
    <recommendedName>
        <fullName evidence="2">Zinc-ribbon domain-containing protein</fullName>
    </recommendedName>
</protein>
<feature type="transmembrane region" description="Helical" evidence="1">
    <location>
        <begin position="113"/>
        <end position="133"/>
    </location>
</feature>
<proteinExistence type="predicted"/>
<dbReference type="AlphaFoldDB" id="A0A0R1WBT6"/>
<evidence type="ECO:0000259" key="2">
    <source>
        <dbReference type="Pfam" id="PF13240"/>
    </source>
</evidence>
<accession>A0A0R1WBT6</accession>
<keyword evidence="1" id="KW-0812">Transmembrane</keyword>
<evidence type="ECO:0000313" key="3">
    <source>
        <dbReference type="EMBL" id="KRM15450.1"/>
    </source>
</evidence>
<dbReference type="Pfam" id="PF13240">
    <property type="entry name" value="Zn_Ribbon_1"/>
    <property type="match status" value="1"/>
</dbReference>
<keyword evidence="1" id="KW-0472">Membrane</keyword>
<dbReference type="Proteomes" id="UP000050973">
    <property type="component" value="Unassembled WGS sequence"/>
</dbReference>
<feature type="transmembrane region" description="Helical" evidence="1">
    <location>
        <begin position="59"/>
        <end position="80"/>
    </location>
</feature>
<feature type="transmembrane region" description="Helical" evidence="1">
    <location>
        <begin position="140"/>
        <end position="160"/>
    </location>
</feature>
<name>A0A0R1WBT6_9LACO</name>
<sequence length="366" mass="41621">MKLGKCPHCGKNYKQGARFCPHCGQELPATRPHRRQQMTKHFDFQGLGLHPFKKQDWKWYAGIVVALIVALTSLVFIMIANQDYHAILNQREPSLIDAYEKVGAGLTSQITGIVLPSYLVLGVALAGLTWLLVKGSKKQRIIIVGIAEVLLFVIGGVNFVSAHNFSFSSNRLGQAFVKDQLNDKIYCYSYFKNRPGDDTSDADDDFCNQIPDHDKGYPEEYSTVFLKFNSDGTLGVNVNPYWRDDNATAYNNSKTGNYRTVGMWHVNKNGKLHINWDQADTRAYDYEAVQVKVKKKHHKKHHRKYRYKTEYKWVAQYTDPETGNDDNSLPIYFPGDDVDGAVNFGYDIFKVDGVKMQKPNSEGEVD</sequence>
<comment type="caution">
    <text evidence="3">The sequence shown here is derived from an EMBL/GenBank/DDBJ whole genome shotgun (WGS) entry which is preliminary data.</text>
</comment>
<feature type="domain" description="Zinc-ribbon" evidence="2">
    <location>
        <begin position="5"/>
        <end position="27"/>
    </location>
</feature>
<dbReference type="PATRIC" id="fig|1423779.3.peg.377"/>
<evidence type="ECO:0000256" key="1">
    <source>
        <dbReference type="SAM" id="Phobius"/>
    </source>
</evidence>
<organism evidence="3 4">
    <name type="scientific">Limosilactobacillus oris DSM 4864</name>
    <dbReference type="NCBI Taxonomy" id="1423779"/>
    <lineage>
        <taxon>Bacteria</taxon>
        <taxon>Bacillati</taxon>
        <taxon>Bacillota</taxon>
        <taxon>Bacilli</taxon>
        <taxon>Lactobacillales</taxon>
        <taxon>Lactobacillaceae</taxon>
        <taxon>Limosilactobacillus</taxon>
    </lineage>
</organism>
<reference evidence="3 4" key="1">
    <citation type="journal article" date="2015" name="Genome Announc.">
        <title>Expanding the biotechnology potential of lactobacilli through comparative genomics of 213 strains and associated genera.</title>
        <authorList>
            <person name="Sun Z."/>
            <person name="Harris H.M."/>
            <person name="McCann A."/>
            <person name="Guo C."/>
            <person name="Argimon S."/>
            <person name="Zhang W."/>
            <person name="Yang X."/>
            <person name="Jeffery I.B."/>
            <person name="Cooney J.C."/>
            <person name="Kagawa T.F."/>
            <person name="Liu W."/>
            <person name="Song Y."/>
            <person name="Salvetti E."/>
            <person name="Wrobel A."/>
            <person name="Rasinkangas P."/>
            <person name="Parkhill J."/>
            <person name="Rea M.C."/>
            <person name="O'Sullivan O."/>
            <person name="Ritari J."/>
            <person name="Douillard F.P."/>
            <person name="Paul Ross R."/>
            <person name="Yang R."/>
            <person name="Briner A.E."/>
            <person name="Felis G.E."/>
            <person name="de Vos W.M."/>
            <person name="Barrangou R."/>
            <person name="Klaenhammer T.R."/>
            <person name="Caufield P.W."/>
            <person name="Cui Y."/>
            <person name="Zhang H."/>
            <person name="O'Toole P.W."/>
        </authorList>
    </citation>
    <scope>NUCLEOTIDE SEQUENCE [LARGE SCALE GENOMIC DNA]</scope>
    <source>
        <strain evidence="3 4">DSM 4864</strain>
    </source>
</reference>
<dbReference type="RefSeq" id="WP_003713141.1">
    <property type="nucleotide sequence ID" value="NZ_AZGE01000011.1"/>
</dbReference>
<evidence type="ECO:0000313" key="4">
    <source>
        <dbReference type="Proteomes" id="UP000050973"/>
    </source>
</evidence>